<evidence type="ECO:0000313" key="6">
    <source>
        <dbReference type="EMBL" id="KZT05624.1"/>
    </source>
</evidence>
<reference evidence="6 7" key="1">
    <citation type="journal article" date="2016" name="Mol. Biol. Evol.">
        <title>Comparative Genomics of Early-Diverging Mushroom-Forming Fungi Provides Insights into the Origins of Lignocellulose Decay Capabilities.</title>
        <authorList>
            <person name="Nagy L.G."/>
            <person name="Riley R."/>
            <person name="Tritt A."/>
            <person name="Adam C."/>
            <person name="Daum C."/>
            <person name="Floudas D."/>
            <person name="Sun H."/>
            <person name="Yadav J.S."/>
            <person name="Pangilinan J."/>
            <person name="Larsson K.H."/>
            <person name="Matsuura K."/>
            <person name="Barry K."/>
            <person name="Labutti K."/>
            <person name="Kuo R."/>
            <person name="Ohm R.A."/>
            <person name="Bhattacharya S.S."/>
            <person name="Shirouzu T."/>
            <person name="Yoshinaga Y."/>
            <person name="Martin F.M."/>
            <person name="Grigoriev I.V."/>
            <person name="Hibbett D.S."/>
        </authorList>
    </citation>
    <scope>NUCLEOTIDE SEQUENCE [LARGE SCALE GENOMIC DNA]</scope>
    <source>
        <strain evidence="6 7">93-53</strain>
    </source>
</reference>
<dbReference type="Pfam" id="PF01753">
    <property type="entry name" value="zf-MYND"/>
    <property type="match status" value="1"/>
</dbReference>
<dbReference type="Proteomes" id="UP000076871">
    <property type="component" value="Unassembled WGS sequence"/>
</dbReference>
<organism evidence="6 7">
    <name type="scientific">Laetiporus sulphureus 93-53</name>
    <dbReference type="NCBI Taxonomy" id="1314785"/>
    <lineage>
        <taxon>Eukaryota</taxon>
        <taxon>Fungi</taxon>
        <taxon>Dikarya</taxon>
        <taxon>Basidiomycota</taxon>
        <taxon>Agaricomycotina</taxon>
        <taxon>Agaricomycetes</taxon>
        <taxon>Polyporales</taxon>
        <taxon>Laetiporus</taxon>
    </lineage>
</organism>
<protein>
    <recommendedName>
        <fullName evidence="5">MYND-type domain-containing protein</fullName>
    </recommendedName>
</protein>
<dbReference type="STRING" id="1314785.A0A165DTU4"/>
<evidence type="ECO:0000256" key="2">
    <source>
        <dbReference type="ARBA" id="ARBA00022771"/>
    </source>
</evidence>
<evidence type="ECO:0000259" key="5">
    <source>
        <dbReference type="PROSITE" id="PS50865"/>
    </source>
</evidence>
<sequence length="354" mass="40010">MSHECIWCEQPAVKRCSGCSVETAWYCGTACQKEHWQFHILDCKPSKGITTAHYLLRDVYRDFIPDHQQTRDDYGFTKALTPANESKLLGLYQGLMKYNNVSAKMLHKWRVQGILNQWVLDTARPAGGIAEEMRRRANLYAGFPDDPTEAQMKRRLSTLAENTVRCYQMCALTLSAFRPSPSDDLWIPFGFCACPDEDSEKELGGLYRILIDPSLPCFGQVTKCSFKELCDAFGSSSLFSLFARHGLGHMANRVANLAEVLRGSPTAHKSVWFLKQFAVSDRDTVGLQQSVAVDYGFVNCTMNGRPDAEKTEMLRKVYNDVFLKAKADPMKLHEAAIKSKIFEFVSRLVEIKAD</sequence>
<dbReference type="PROSITE" id="PS50865">
    <property type="entry name" value="ZF_MYND_2"/>
    <property type="match status" value="1"/>
</dbReference>
<proteinExistence type="predicted"/>
<keyword evidence="1" id="KW-0479">Metal-binding</keyword>
<dbReference type="OrthoDB" id="4851849at2759"/>
<accession>A0A165DTU4</accession>
<dbReference type="InParanoid" id="A0A165DTU4"/>
<feature type="domain" description="MYND-type" evidence="5">
    <location>
        <begin position="5"/>
        <end position="43"/>
    </location>
</feature>
<name>A0A165DTU4_9APHY</name>
<keyword evidence="2 4" id="KW-0863">Zinc-finger</keyword>
<dbReference type="GO" id="GO:0008270">
    <property type="term" value="F:zinc ion binding"/>
    <property type="evidence" value="ECO:0007669"/>
    <property type="project" value="UniProtKB-KW"/>
</dbReference>
<evidence type="ECO:0000313" key="7">
    <source>
        <dbReference type="Proteomes" id="UP000076871"/>
    </source>
</evidence>
<dbReference type="RefSeq" id="XP_040763364.1">
    <property type="nucleotide sequence ID" value="XM_040911610.1"/>
</dbReference>
<dbReference type="SUPFAM" id="SSF144232">
    <property type="entry name" value="HIT/MYND zinc finger-like"/>
    <property type="match status" value="1"/>
</dbReference>
<dbReference type="GeneID" id="63828638"/>
<gene>
    <name evidence="6" type="ORF">LAESUDRAFT_750540</name>
</gene>
<dbReference type="InterPro" id="IPR002893">
    <property type="entry name" value="Znf_MYND"/>
</dbReference>
<dbReference type="Gene3D" id="6.10.140.2220">
    <property type="match status" value="1"/>
</dbReference>
<keyword evidence="7" id="KW-1185">Reference proteome</keyword>
<dbReference type="AlphaFoldDB" id="A0A165DTU4"/>
<evidence type="ECO:0000256" key="3">
    <source>
        <dbReference type="ARBA" id="ARBA00022833"/>
    </source>
</evidence>
<dbReference type="EMBL" id="KV427629">
    <property type="protein sequence ID" value="KZT05624.1"/>
    <property type="molecule type" value="Genomic_DNA"/>
</dbReference>
<evidence type="ECO:0000256" key="1">
    <source>
        <dbReference type="ARBA" id="ARBA00022723"/>
    </source>
</evidence>
<evidence type="ECO:0000256" key="4">
    <source>
        <dbReference type="PROSITE-ProRule" id="PRU00134"/>
    </source>
</evidence>
<keyword evidence="3" id="KW-0862">Zinc</keyword>